<keyword evidence="2" id="KW-1185">Reference proteome</keyword>
<dbReference type="EMBL" id="JARBHB010000016">
    <property type="protein sequence ID" value="KAJ8867177.1"/>
    <property type="molecule type" value="Genomic_DNA"/>
</dbReference>
<evidence type="ECO:0000313" key="2">
    <source>
        <dbReference type="Proteomes" id="UP001159363"/>
    </source>
</evidence>
<dbReference type="Proteomes" id="UP001159363">
    <property type="component" value="Chromosome 15"/>
</dbReference>
<proteinExistence type="predicted"/>
<gene>
    <name evidence="1" type="ORF">PR048_033041</name>
</gene>
<name>A0ABQ9G6V8_9NEOP</name>
<organism evidence="1 2">
    <name type="scientific">Dryococelus australis</name>
    <dbReference type="NCBI Taxonomy" id="614101"/>
    <lineage>
        <taxon>Eukaryota</taxon>
        <taxon>Metazoa</taxon>
        <taxon>Ecdysozoa</taxon>
        <taxon>Arthropoda</taxon>
        <taxon>Hexapoda</taxon>
        <taxon>Insecta</taxon>
        <taxon>Pterygota</taxon>
        <taxon>Neoptera</taxon>
        <taxon>Polyneoptera</taxon>
        <taxon>Phasmatodea</taxon>
        <taxon>Verophasmatodea</taxon>
        <taxon>Anareolatae</taxon>
        <taxon>Phasmatidae</taxon>
        <taxon>Eurycanthinae</taxon>
        <taxon>Dryococelus</taxon>
    </lineage>
</organism>
<sequence>MMMLPNVLTNWDMNVNTETPSTLNLHPHPDLLPR</sequence>
<comment type="caution">
    <text evidence="1">The sequence shown here is derived from an EMBL/GenBank/DDBJ whole genome shotgun (WGS) entry which is preliminary data.</text>
</comment>
<protein>
    <submittedName>
        <fullName evidence="1">Uncharacterized protein</fullName>
    </submittedName>
</protein>
<accession>A0ABQ9G6V8</accession>
<evidence type="ECO:0000313" key="1">
    <source>
        <dbReference type="EMBL" id="KAJ8867177.1"/>
    </source>
</evidence>
<reference evidence="1 2" key="1">
    <citation type="submission" date="2023-02" db="EMBL/GenBank/DDBJ databases">
        <title>LHISI_Scaffold_Assembly.</title>
        <authorList>
            <person name="Stuart O.P."/>
            <person name="Cleave R."/>
            <person name="Magrath M.J.L."/>
            <person name="Mikheyev A.S."/>
        </authorList>
    </citation>
    <scope>NUCLEOTIDE SEQUENCE [LARGE SCALE GENOMIC DNA]</scope>
    <source>
        <strain evidence="1">Daus_M_001</strain>
        <tissue evidence="1">Leg muscle</tissue>
    </source>
</reference>